<dbReference type="PANTHER" id="PTHR13109">
    <property type="entry name" value="NEUROCHONDRIN"/>
    <property type="match status" value="1"/>
</dbReference>
<evidence type="ECO:0000313" key="1">
    <source>
        <dbReference type="EMBL" id="GES87395.1"/>
    </source>
</evidence>
<dbReference type="InterPro" id="IPR008709">
    <property type="entry name" value="Neurochondrin"/>
</dbReference>
<reference evidence="1" key="1">
    <citation type="submission" date="2019-10" db="EMBL/GenBank/DDBJ databases">
        <title>Conservation and host-specific expression of non-tandemly repeated heterogenous ribosome RNA gene in arbuscular mycorrhizal fungi.</title>
        <authorList>
            <person name="Maeda T."/>
            <person name="Kobayashi Y."/>
            <person name="Nakagawa T."/>
            <person name="Ezawa T."/>
            <person name="Yamaguchi K."/>
            <person name="Bino T."/>
            <person name="Nishimoto Y."/>
            <person name="Shigenobu S."/>
            <person name="Kawaguchi M."/>
        </authorList>
    </citation>
    <scope>NUCLEOTIDE SEQUENCE</scope>
    <source>
        <strain evidence="1">HR1</strain>
    </source>
</reference>
<organism evidence="1 2">
    <name type="scientific">Rhizophagus clarus</name>
    <dbReference type="NCBI Taxonomy" id="94130"/>
    <lineage>
        <taxon>Eukaryota</taxon>
        <taxon>Fungi</taxon>
        <taxon>Fungi incertae sedis</taxon>
        <taxon>Mucoromycota</taxon>
        <taxon>Glomeromycotina</taxon>
        <taxon>Glomeromycetes</taxon>
        <taxon>Glomerales</taxon>
        <taxon>Glomeraceae</taxon>
        <taxon>Rhizophagus</taxon>
    </lineage>
</organism>
<accession>A0A8H3QNK9</accession>
<sequence length="124" mass="14420">MTDQFTQIVLLSNKTRLDEWTQNIRFGLKEILSSKLDNEQRDKALSLVMLLLNHIGLKWLFSPTVGDLSLKQISNSSEKNVNDEFKFASLVVQLACVEIRLMLDELTERLKIYWNLNLKKPLLN</sequence>
<name>A0A8H3QNK9_9GLOM</name>
<dbReference type="Proteomes" id="UP000615446">
    <property type="component" value="Unassembled WGS sequence"/>
</dbReference>
<proteinExistence type="predicted"/>
<comment type="caution">
    <text evidence="1">The sequence shown here is derived from an EMBL/GenBank/DDBJ whole genome shotgun (WGS) entry which is preliminary data.</text>
</comment>
<protein>
    <submittedName>
        <fullName evidence="1">Neurochondrin</fullName>
    </submittedName>
</protein>
<evidence type="ECO:0000313" key="2">
    <source>
        <dbReference type="Proteomes" id="UP000615446"/>
    </source>
</evidence>
<gene>
    <name evidence="1" type="ORF">RCL2_001439100</name>
</gene>
<dbReference type="EMBL" id="BLAL01000165">
    <property type="protein sequence ID" value="GES87395.1"/>
    <property type="molecule type" value="Genomic_DNA"/>
</dbReference>
<dbReference type="OrthoDB" id="8962942at2759"/>
<dbReference type="AlphaFoldDB" id="A0A8H3QNK9"/>
<dbReference type="Pfam" id="PF05536">
    <property type="entry name" value="Neurochondrin"/>
    <property type="match status" value="1"/>
</dbReference>
<dbReference type="PANTHER" id="PTHR13109:SF7">
    <property type="entry name" value="NEUROCHONDRIN"/>
    <property type="match status" value="1"/>
</dbReference>